<dbReference type="Proteomes" id="UP000054166">
    <property type="component" value="Unassembled WGS sequence"/>
</dbReference>
<dbReference type="AlphaFoldDB" id="A0A0C3F916"/>
<dbReference type="HOGENOM" id="CLU_2886651_0_0_1"/>
<dbReference type="EMBL" id="KN833037">
    <property type="protein sequence ID" value="KIM76191.1"/>
    <property type="molecule type" value="Genomic_DNA"/>
</dbReference>
<organism evidence="1 2">
    <name type="scientific">Piloderma croceum (strain F 1598)</name>
    <dbReference type="NCBI Taxonomy" id="765440"/>
    <lineage>
        <taxon>Eukaryota</taxon>
        <taxon>Fungi</taxon>
        <taxon>Dikarya</taxon>
        <taxon>Basidiomycota</taxon>
        <taxon>Agaricomycotina</taxon>
        <taxon>Agaricomycetes</taxon>
        <taxon>Agaricomycetidae</taxon>
        <taxon>Atheliales</taxon>
        <taxon>Atheliaceae</taxon>
        <taxon>Piloderma</taxon>
    </lineage>
</organism>
<dbReference type="InParanoid" id="A0A0C3F916"/>
<sequence>MGTGDSLCSALLPSSRTHARSRFTHQKPCFDRVEAHPGTETERLCEGGRGFDVGGVEVDRFEC</sequence>
<proteinExistence type="predicted"/>
<gene>
    <name evidence="1" type="ORF">PILCRDRAFT_826552</name>
</gene>
<protein>
    <submittedName>
        <fullName evidence="1">Uncharacterized protein</fullName>
    </submittedName>
</protein>
<keyword evidence="2" id="KW-1185">Reference proteome</keyword>
<reference evidence="1 2" key="1">
    <citation type="submission" date="2014-04" db="EMBL/GenBank/DDBJ databases">
        <authorList>
            <consortium name="DOE Joint Genome Institute"/>
            <person name="Kuo A."/>
            <person name="Tarkka M."/>
            <person name="Buscot F."/>
            <person name="Kohler A."/>
            <person name="Nagy L.G."/>
            <person name="Floudas D."/>
            <person name="Copeland A."/>
            <person name="Barry K.W."/>
            <person name="Cichocki N."/>
            <person name="Veneault-Fourrey C."/>
            <person name="LaButti K."/>
            <person name="Lindquist E.A."/>
            <person name="Lipzen A."/>
            <person name="Lundell T."/>
            <person name="Morin E."/>
            <person name="Murat C."/>
            <person name="Sun H."/>
            <person name="Tunlid A."/>
            <person name="Henrissat B."/>
            <person name="Grigoriev I.V."/>
            <person name="Hibbett D.S."/>
            <person name="Martin F."/>
            <person name="Nordberg H.P."/>
            <person name="Cantor M.N."/>
            <person name="Hua S.X."/>
        </authorList>
    </citation>
    <scope>NUCLEOTIDE SEQUENCE [LARGE SCALE GENOMIC DNA]</scope>
    <source>
        <strain evidence="1 2">F 1598</strain>
    </source>
</reference>
<evidence type="ECO:0000313" key="2">
    <source>
        <dbReference type="Proteomes" id="UP000054166"/>
    </source>
</evidence>
<evidence type="ECO:0000313" key="1">
    <source>
        <dbReference type="EMBL" id="KIM76191.1"/>
    </source>
</evidence>
<reference evidence="2" key="2">
    <citation type="submission" date="2015-01" db="EMBL/GenBank/DDBJ databases">
        <title>Evolutionary Origins and Diversification of the Mycorrhizal Mutualists.</title>
        <authorList>
            <consortium name="DOE Joint Genome Institute"/>
            <consortium name="Mycorrhizal Genomics Consortium"/>
            <person name="Kohler A."/>
            <person name="Kuo A."/>
            <person name="Nagy L.G."/>
            <person name="Floudas D."/>
            <person name="Copeland A."/>
            <person name="Barry K.W."/>
            <person name="Cichocki N."/>
            <person name="Veneault-Fourrey C."/>
            <person name="LaButti K."/>
            <person name="Lindquist E.A."/>
            <person name="Lipzen A."/>
            <person name="Lundell T."/>
            <person name="Morin E."/>
            <person name="Murat C."/>
            <person name="Riley R."/>
            <person name="Ohm R."/>
            <person name="Sun H."/>
            <person name="Tunlid A."/>
            <person name="Henrissat B."/>
            <person name="Grigoriev I.V."/>
            <person name="Hibbett D.S."/>
            <person name="Martin F."/>
        </authorList>
    </citation>
    <scope>NUCLEOTIDE SEQUENCE [LARGE SCALE GENOMIC DNA]</scope>
    <source>
        <strain evidence="2">F 1598</strain>
    </source>
</reference>
<name>A0A0C3F916_PILCF</name>
<accession>A0A0C3F916</accession>